<name>A0AAU6WJ70_9MICC</name>
<organism evidence="1 2">
    <name type="scientific">Glutamicibacter ectropisis</name>
    <dbReference type="NCBI Taxonomy" id="3046593"/>
    <lineage>
        <taxon>Bacteria</taxon>
        <taxon>Bacillati</taxon>
        <taxon>Actinomycetota</taxon>
        <taxon>Actinomycetes</taxon>
        <taxon>Micrococcales</taxon>
        <taxon>Micrococcaceae</taxon>
        <taxon>Glutamicibacter</taxon>
    </lineage>
</organism>
<sequence>MSSENITSSIKASVKGVLRKVGRRPEAKRLTRAMGFVNRPAGANVGVSNIPVPGSVAVYFGDGADKIYQVSQWLPVLEELHQTEEVLLVFRTVSAFNAAGKLTDLPRIFARRFTDLMDLYDDNDLKLVIYVNNSRSNFQSLDHPRLVHVHVNHGESDKLSMVSNKAKAYDKVFVAGPAAIKRHETMLIDFDFNKLVVTGRPQLDIDFKRELEPSDKFDVMYAPTWEGENDDNNYTSLDRYGVAIVEALLANPSLRIIYKPHPRIETSKTPEVAQAHQQIKDLLQASIDAGSGHVISEQGNILAMFESTDALITDVSSVGLDYLYLQPEKPLVISDRRNNRKNLLRDAPIAQACHVIDRKSVNDLPALFEDALTNDEHKTERLEMREFYFGELTRGESTKRFQQVVKDLIAERQKNLVNFRGWHS</sequence>
<dbReference type="KEGG" id="gey:QMQ05_07195"/>
<evidence type="ECO:0000313" key="1">
    <source>
        <dbReference type="EMBL" id="XAO47296.1"/>
    </source>
</evidence>
<dbReference type="Pfam" id="PF04464">
    <property type="entry name" value="Glyphos_transf"/>
    <property type="match status" value="1"/>
</dbReference>
<dbReference type="InterPro" id="IPR007554">
    <property type="entry name" value="Glycerophosphate_synth"/>
</dbReference>
<dbReference type="EMBL" id="CP125942">
    <property type="protein sequence ID" value="XAO47296.1"/>
    <property type="molecule type" value="Genomic_DNA"/>
</dbReference>
<dbReference type="GO" id="GO:0016020">
    <property type="term" value="C:membrane"/>
    <property type="evidence" value="ECO:0007669"/>
    <property type="project" value="InterPro"/>
</dbReference>
<reference evidence="1 2" key="1">
    <citation type="submission" date="2023-05" db="EMBL/GenBank/DDBJ databases">
        <title>Glutamicibacter sp. B1, complete genome.</title>
        <authorList>
            <person name="Long Y.H."/>
            <person name="Fang T."/>
            <person name="Li X.Y."/>
        </authorList>
    </citation>
    <scope>NUCLEOTIDE SEQUENCE [LARGE SCALE GENOMIC DNA]</scope>
    <source>
        <strain evidence="1 2">B1</strain>
    </source>
</reference>
<dbReference type="Gene3D" id="3.40.50.12580">
    <property type="match status" value="1"/>
</dbReference>
<keyword evidence="2" id="KW-1185">Reference proteome</keyword>
<dbReference type="InterPro" id="IPR043148">
    <property type="entry name" value="TagF_C"/>
</dbReference>
<evidence type="ECO:0000313" key="2">
    <source>
        <dbReference type="Proteomes" id="UP001486888"/>
    </source>
</evidence>
<dbReference type="GO" id="GO:0047355">
    <property type="term" value="F:CDP-glycerol glycerophosphotransferase activity"/>
    <property type="evidence" value="ECO:0007669"/>
    <property type="project" value="InterPro"/>
</dbReference>
<proteinExistence type="predicted"/>
<dbReference type="RefSeq" id="WP_345474210.1">
    <property type="nucleotide sequence ID" value="NZ_CP125942.1"/>
</dbReference>
<dbReference type="Proteomes" id="UP001486888">
    <property type="component" value="Chromosome"/>
</dbReference>
<accession>A0AAU6WJ70</accession>
<protein>
    <submittedName>
        <fullName evidence="1">CDP-glycerol glycerophosphotransferase family protein</fullName>
    </submittedName>
</protein>
<gene>
    <name evidence="1" type="ORF">QMQ05_07195</name>
</gene>
<dbReference type="AlphaFoldDB" id="A0AAU6WJ70"/>